<reference evidence="1" key="1">
    <citation type="journal article" date="2015" name="Nature">
        <title>Complex archaea that bridge the gap between prokaryotes and eukaryotes.</title>
        <authorList>
            <person name="Spang A."/>
            <person name="Saw J.H."/>
            <person name="Jorgensen S.L."/>
            <person name="Zaremba-Niedzwiedzka K."/>
            <person name="Martijn J."/>
            <person name="Lind A.E."/>
            <person name="van Eijk R."/>
            <person name="Schleper C."/>
            <person name="Guy L."/>
            <person name="Ettema T.J."/>
        </authorList>
    </citation>
    <scope>NUCLEOTIDE SEQUENCE</scope>
</reference>
<gene>
    <name evidence="1" type="ORF">LCGC14_0174590</name>
</gene>
<name>A0A0F9UR18_9ZZZZ</name>
<comment type="caution">
    <text evidence="1">The sequence shown here is derived from an EMBL/GenBank/DDBJ whole genome shotgun (WGS) entry which is preliminary data.</text>
</comment>
<evidence type="ECO:0000313" key="1">
    <source>
        <dbReference type="EMBL" id="KKN95590.1"/>
    </source>
</evidence>
<dbReference type="EMBL" id="LAZR01000069">
    <property type="protein sequence ID" value="KKN95590.1"/>
    <property type="molecule type" value="Genomic_DNA"/>
</dbReference>
<protein>
    <recommendedName>
        <fullName evidence="2">Ribbon-helix-helix protein CopG domain-containing protein</fullName>
    </recommendedName>
</protein>
<proteinExistence type="predicted"/>
<evidence type="ECO:0008006" key="2">
    <source>
        <dbReference type="Google" id="ProtNLM"/>
    </source>
</evidence>
<accession>A0A0F9UR18</accession>
<organism evidence="1">
    <name type="scientific">marine sediment metagenome</name>
    <dbReference type="NCBI Taxonomy" id="412755"/>
    <lineage>
        <taxon>unclassified sequences</taxon>
        <taxon>metagenomes</taxon>
        <taxon>ecological metagenomes</taxon>
    </lineage>
</organism>
<sequence length="63" mass="7151">MAQGGITPPSYREKVQFTKTPIKLHLSDDQRNWLKERSRQTQTTIPELIRLAINDLIGGCDGN</sequence>
<dbReference type="AlphaFoldDB" id="A0A0F9UR18"/>